<feature type="domain" description="ATPase RavA-like AAA lid" evidence="1">
    <location>
        <begin position="346"/>
        <end position="418"/>
    </location>
</feature>
<dbReference type="CDD" id="cd00009">
    <property type="entry name" value="AAA"/>
    <property type="match status" value="1"/>
</dbReference>
<feature type="domain" description="MoxR" evidence="2">
    <location>
        <begin position="114"/>
        <end position="296"/>
    </location>
</feature>
<dbReference type="PANTHER" id="PTHR32204">
    <property type="entry name" value="ATPASE RAVA"/>
    <property type="match status" value="1"/>
</dbReference>
<evidence type="ECO:0008006" key="5">
    <source>
        <dbReference type="Google" id="ProtNLM"/>
    </source>
</evidence>
<protein>
    <recommendedName>
        <fullName evidence="5">AAA+ ATPase domain-containing protein</fullName>
    </recommendedName>
</protein>
<dbReference type="EMBL" id="BNCO01000095">
    <property type="protein sequence ID" value="GIL67159.1"/>
    <property type="molecule type" value="Genomic_DNA"/>
</dbReference>
<dbReference type="SUPFAM" id="SSF52540">
    <property type="entry name" value="P-loop containing nucleoside triphosphate hydrolases"/>
    <property type="match status" value="1"/>
</dbReference>
<dbReference type="PANTHER" id="PTHR32204:SF0">
    <property type="entry name" value="ATPASE RAVA"/>
    <property type="match status" value="1"/>
</dbReference>
<dbReference type="InterPro" id="IPR045427">
    <property type="entry name" value="MoxR"/>
</dbReference>
<dbReference type="Gene3D" id="3.40.50.300">
    <property type="entry name" value="P-loop containing nucleotide triphosphate hydrolases"/>
    <property type="match status" value="1"/>
</dbReference>
<dbReference type="Proteomes" id="UP000747399">
    <property type="component" value="Unassembled WGS sequence"/>
</dbReference>
<dbReference type="InterPro" id="IPR050513">
    <property type="entry name" value="RavA_ATPases"/>
</dbReference>
<dbReference type="AlphaFoldDB" id="A0A8J4BSR0"/>
<gene>
    <name evidence="3" type="ORF">Vafri_20601</name>
</gene>
<sequence>MQLNSLTVQHRASQDGFRSSTRLTSLSVPLVIRARSSKQQFAAPAIHVGNRAGCPAPLKAVKTDAQAEQMDTAMLRLIADVSKQVDEAVAATVFSNNEAARRVEFSPNSELRQRVVASIQKLAKGLLERDVEVRLLLLAALCCEHLLLLGPPGTAKSELSARLSSLCGGTYFERLLTRFSVPEELFGPLSMKGLENDLYVRQINGYLPTAEVAFVDEIFKANSAILNALLTLLNERLFDNGNQRLRAPLLCLVGASNEMPESEELDALYDRFLIRRTVSQVSNNQLYKLARLAAGRNDHALSGIAVANGNGNVGEVSQQPGAQVLSMEDFRGTALAAYSSVDVPDSVIDLLTGLRNHLQDKCEPPLYVSDRRFMKAVRMLQVAAHADGRDQVNEYDCLLLEHVFGNRPDDGVKVRQQVLDMVAADPGLQQTEMILLGLFGRACRLLEGGEDAAELAAASAEVAQLVDLLTSRHAALATNLEGNGFPELRATLWQAEASVASAVQSLVPQMTENRKKTSSARPTPWLLSCARLRQLRHSWSAYCPSASSSTRRASAQKPERPYMSEFFLLSTTASREEAALIGWRRGIT</sequence>
<keyword evidence="4" id="KW-1185">Reference proteome</keyword>
<reference evidence="3" key="1">
    <citation type="journal article" date="2021" name="Proc. Natl. Acad. Sci. U.S.A.">
        <title>Three genomes in the algal genus Volvox reveal the fate of a haploid sex-determining region after a transition to homothallism.</title>
        <authorList>
            <person name="Yamamoto K."/>
            <person name="Hamaji T."/>
            <person name="Kawai-Toyooka H."/>
            <person name="Matsuzaki R."/>
            <person name="Takahashi F."/>
            <person name="Nishimura Y."/>
            <person name="Kawachi M."/>
            <person name="Noguchi H."/>
            <person name="Minakuchi Y."/>
            <person name="Umen J.G."/>
            <person name="Toyoda A."/>
            <person name="Nozaki H."/>
        </authorList>
    </citation>
    <scope>NUCLEOTIDE SEQUENCE</scope>
    <source>
        <strain evidence="3">NIES-3780</strain>
    </source>
</reference>
<accession>A0A8J4BSR0</accession>
<dbReference type="InterPro" id="IPR027417">
    <property type="entry name" value="P-loop_NTPase"/>
</dbReference>
<comment type="caution">
    <text evidence="3">The sequence shown here is derived from an EMBL/GenBank/DDBJ whole genome shotgun (WGS) entry which is preliminary data.</text>
</comment>
<evidence type="ECO:0000313" key="4">
    <source>
        <dbReference type="Proteomes" id="UP000747399"/>
    </source>
</evidence>
<organism evidence="3 4">
    <name type="scientific">Volvox africanus</name>
    <dbReference type="NCBI Taxonomy" id="51714"/>
    <lineage>
        <taxon>Eukaryota</taxon>
        <taxon>Viridiplantae</taxon>
        <taxon>Chlorophyta</taxon>
        <taxon>core chlorophytes</taxon>
        <taxon>Chlorophyceae</taxon>
        <taxon>CS clade</taxon>
        <taxon>Chlamydomonadales</taxon>
        <taxon>Volvocaceae</taxon>
        <taxon>Volvox</taxon>
    </lineage>
</organism>
<evidence type="ECO:0000259" key="2">
    <source>
        <dbReference type="Pfam" id="PF20030"/>
    </source>
</evidence>
<evidence type="ECO:0000259" key="1">
    <source>
        <dbReference type="Pfam" id="PF17868"/>
    </source>
</evidence>
<dbReference type="Pfam" id="PF20030">
    <property type="entry name" value="bpMoxR"/>
    <property type="match status" value="1"/>
</dbReference>
<dbReference type="Pfam" id="PF17868">
    <property type="entry name" value="AAA_lid_8"/>
    <property type="match status" value="1"/>
</dbReference>
<name>A0A8J4BSR0_9CHLO</name>
<evidence type="ECO:0000313" key="3">
    <source>
        <dbReference type="EMBL" id="GIL67159.1"/>
    </source>
</evidence>
<dbReference type="InterPro" id="IPR041538">
    <property type="entry name" value="RavA-like_AAA_lid"/>
</dbReference>
<proteinExistence type="predicted"/>